<gene>
    <name evidence="1" type="ORF">WA026_008263</name>
</gene>
<name>A0AAW1TSE2_9CUCU</name>
<comment type="caution">
    <text evidence="1">The sequence shown here is derived from an EMBL/GenBank/DDBJ whole genome shotgun (WGS) entry which is preliminary data.</text>
</comment>
<evidence type="ECO:0000313" key="2">
    <source>
        <dbReference type="Proteomes" id="UP001431783"/>
    </source>
</evidence>
<keyword evidence="2" id="KW-1185">Reference proteome</keyword>
<accession>A0AAW1TSE2</accession>
<dbReference type="EMBL" id="JARQZJ010000003">
    <property type="protein sequence ID" value="KAK9870691.1"/>
    <property type="molecule type" value="Genomic_DNA"/>
</dbReference>
<dbReference type="Proteomes" id="UP001431783">
    <property type="component" value="Unassembled WGS sequence"/>
</dbReference>
<organism evidence="1 2">
    <name type="scientific">Henosepilachna vigintioctopunctata</name>
    <dbReference type="NCBI Taxonomy" id="420089"/>
    <lineage>
        <taxon>Eukaryota</taxon>
        <taxon>Metazoa</taxon>
        <taxon>Ecdysozoa</taxon>
        <taxon>Arthropoda</taxon>
        <taxon>Hexapoda</taxon>
        <taxon>Insecta</taxon>
        <taxon>Pterygota</taxon>
        <taxon>Neoptera</taxon>
        <taxon>Endopterygota</taxon>
        <taxon>Coleoptera</taxon>
        <taxon>Polyphaga</taxon>
        <taxon>Cucujiformia</taxon>
        <taxon>Coccinelloidea</taxon>
        <taxon>Coccinellidae</taxon>
        <taxon>Epilachninae</taxon>
        <taxon>Epilachnini</taxon>
        <taxon>Henosepilachna</taxon>
    </lineage>
</organism>
<protein>
    <submittedName>
        <fullName evidence="1">Uncharacterized protein</fullName>
    </submittedName>
</protein>
<evidence type="ECO:0000313" key="1">
    <source>
        <dbReference type="EMBL" id="KAK9870691.1"/>
    </source>
</evidence>
<reference evidence="1 2" key="1">
    <citation type="submission" date="2023-03" db="EMBL/GenBank/DDBJ databases">
        <title>Genome insight into feeding habits of ladybird beetles.</title>
        <authorList>
            <person name="Li H.-S."/>
            <person name="Huang Y.-H."/>
            <person name="Pang H."/>
        </authorList>
    </citation>
    <scope>NUCLEOTIDE SEQUENCE [LARGE SCALE GENOMIC DNA]</scope>
    <source>
        <strain evidence="1">SYSU_2023b</strain>
        <tissue evidence="1">Whole body</tissue>
    </source>
</reference>
<sequence>MERNTYGESCSLDRISYISLTAKQGMTDITSPLEITAVEVDSWDDLQQKILDVFNKRVRNEEKHLKILYKNNLFSRHSSDSSINGSEDSGEDMYEEIVNMFSLATHEEAELVVLPDKTKWKKMWKHLKGIFRIKRRENTESS</sequence>
<proteinExistence type="predicted"/>
<dbReference type="AlphaFoldDB" id="A0AAW1TSE2"/>